<evidence type="ECO:0000256" key="1">
    <source>
        <dbReference type="SAM" id="Phobius"/>
    </source>
</evidence>
<dbReference type="EMBL" id="QRBB01000001">
    <property type="protein sequence ID" value="RDS77698.1"/>
    <property type="molecule type" value="Genomic_DNA"/>
</dbReference>
<dbReference type="SMART" id="SM00052">
    <property type="entry name" value="EAL"/>
    <property type="match status" value="1"/>
</dbReference>
<reference evidence="3 4" key="1">
    <citation type="submission" date="2018-07" db="EMBL/GenBank/DDBJ databases">
        <title>Erythrobacter nanhaiensis sp. nov., a novel member of the genus Erythrobacter isolated from the South China Sea.</title>
        <authorList>
            <person name="Chen X."/>
            <person name="Liu J."/>
        </authorList>
    </citation>
    <scope>NUCLEOTIDE SEQUENCE [LARGE SCALE GENOMIC DNA]</scope>
    <source>
        <strain evidence="3 4">S-5</strain>
    </source>
</reference>
<dbReference type="Proteomes" id="UP000254101">
    <property type="component" value="Unassembled WGS sequence"/>
</dbReference>
<dbReference type="Gene3D" id="3.20.20.450">
    <property type="entry name" value="EAL domain"/>
    <property type="match status" value="1"/>
</dbReference>
<dbReference type="InterPro" id="IPR000160">
    <property type="entry name" value="GGDEF_dom"/>
</dbReference>
<feature type="transmembrane region" description="Helical" evidence="1">
    <location>
        <begin position="322"/>
        <end position="340"/>
    </location>
</feature>
<dbReference type="CDD" id="cd01948">
    <property type="entry name" value="EAL"/>
    <property type="match status" value="1"/>
</dbReference>
<feature type="domain" description="EAL" evidence="2">
    <location>
        <begin position="506"/>
        <end position="759"/>
    </location>
</feature>
<evidence type="ECO:0000313" key="4">
    <source>
        <dbReference type="Proteomes" id="UP000254101"/>
    </source>
</evidence>
<comment type="caution">
    <text evidence="3">The sequence shown here is derived from an EMBL/GenBank/DDBJ whole genome shotgun (WGS) entry which is preliminary data.</text>
</comment>
<feature type="transmembrane region" description="Helical" evidence="1">
    <location>
        <begin position="21"/>
        <end position="40"/>
    </location>
</feature>
<dbReference type="InterPro" id="IPR001633">
    <property type="entry name" value="EAL_dom"/>
</dbReference>
<dbReference type="PROSITE" id="PS50883">
    <property type="entry name" value="EAL"/>
    <property type="match status" value="1"/>
</dbReference>
<dbReference type="InterPro" id="IPR035919">
    <property type="entry name" value="EAL_sf"/>
</dbReference>
<accession>A0A395LL38</accession>
<keyword evidence="1" id="KW-0472">Membrane</keyword>
<dbReference type="OrthoDB" id="7462471at2"/>
<dbReference type="RefSeq" id="WP_115491917.1">
    <property type="nucleotide sequence ID" value="NZ_JACHWW010000001.1"/>
</dbReference>
<dbReference type="InterPro" id="IPR043128">
    <property type="entry name" value="Rev_trsase/Diguanyl_cyclase"/>
</dbReference>
<feature type="transmembrane region" description="Helical" evidence="1">
    <location>
        <begin position="272"/>
        <end position="291"/>
    </location>
</feature>
<keyword evidence="1" id="KW-0812">Transmembrane</keyword>
<evidence type="ECO:0000259" key="2">
    <source>
        <dbReference type="PROSITE" id="PS50883"/>
    </source>
</evidence>
<organism evidence="3 4">
    <name type="scientific">Alteriqipengyuania lutimaris</name>
    <dbReference type="NCBI Taxonomy" id="1538146"/>
    <lineage>
        <taxon>Bacteria</taxon>
        <taxon>Pseudomonadati</taxon>
        <taxon>Pseudomonadota</taxon>
        <taxon>Alphaproteobacteria</taxon>
        <taxon>Sphingomonadales</taxon>
        <taxon>Erythrobacteraceae</taxon>
        <taxon>Alteriqipengyuania</taxon>
    </lineage>
</organism>
<protein>
    <submittedName>
        <fullName evidence="3">EAL domain-containing protein</fullName>
    </submittedName>
</protein>
<dbReference type="AlphaFoldDB" id="A0A395LL38"/>
<dbReference type="GO" id="GO:0071111">
    <property type="term" value="F:cyclic-guanylate-specific phosphodiesterase activity"/>
    <property type="evidence" value="ECO:0007669"/>
    <property type="project" value="InterPro"/>
</dbReference>
<dbReference type="PANTHER" id="PTHR33121">
    <property type="entry name" value="CYCLIC DI-GMP PHOSPHODIESTERASE PDEF"/>
    <property type="match status" value="1"/>
</dbReference>
<sequence>MARPNPPANRKFVPEERLRHALIALTIALAAGMLTLMRPVDVAAWAFQARLFEHEASGDLVFVRMPPATENTAAVNHDVLRTIEHLRAAGVERIFINIPLQRSDSPQTDARLRALINGNPDSIFLTDSFEQDYTDSDRVPPTSPYFTQNALIFASDYDADFLQFVWGFDKPEDPAKDGTLVPLSFALANKGSARDRVFIDYTIRASSIPTVGSVSLETGLSSLGSMDKTFVLGTDSFGADIRAPSAGTVSPTIIHILAAETLLRGSGHGSPWFAITLGLGIALALGLRFAHTKKRRRAVYFAWCLLLGALFLATAFLGIKAYFAEALLLALIYAIFRVVARYRRRHLAIDPLTRLPNFAALHQDLGSDHEAASDCLVVAKVARLESIFVGLNTAERRQYLREVCNRLALGDRDRTVYYNGSKYLAFVCDGAGIADLEAHLEGLRAIVSQPVRLTGKSLDVAITIGADSSTKDSIDQRLSSAIAAADQAREVYKPVFVVGNDREDWDHSLTSKLTQALADDQIAIKLQPQVDLATHSFIGAEVLARWRDPDGVDVPPSSFILQCERMGRLDNLTRRIFEKSCRAAASIQEQGLLPRISVNVSAVQLVDDRIAQIALETMGAYRTDPALVTIELTETARIEDFSTARRVVDRLKSEGFRLSLDDFGVGSANFEAWFELPFDEIKIDRKFVAGLERLPRANAIVSGIIHSAREAGVAVLAEGIEDRATYDRLATMGCTYGQGYYISRPLWLAEYIAVLKAEREAALPHRDFG</sequence>
<name>A0A395LL38_9SPHN</name>
<dbReference type="Pfam" id="PF00563">
    <property type="entry name" value="EAL"/>
    <property type="match status" value="1"/>
</dbReference>
<keyword evidence="4" id="KW-1185">Reference proteome</keyword>
<dbReference type="Gene3D" id="3.30.70.270">
    <property type="match status" value="1"/>
</dbReference>
<dbReference type="SMART" id="SM00267">
    <property type="entry name" value="GGDEF"/>
    <property type="match status" value="1"/>
</dbReference>
<evidence type="ECO:0000313" key="3">
    <source>
        <dbReference type="EMBL" id="RDS77698.1"/>
    </source>
</evidence>
<dbReference type="SUPFAM" id="SSF141868">
    <property type="entry name" value="EAL domain-like"/>
    <property type="match status" value="1"/>
</dbReference>
<dbReference type="PANTHER" id="PTHR33121:SF70">
    <property type="entry name" value="SIGNALING PROTEIN YKOW"/>
    <property type="match status" value="1"/>
</dbReference>
<keyword evidence="1" id="KW-1133">Transmembrane helix</keyword>
<proteinExistence type="predicted"/>
<gene>
    <name evidence="3" type="ORF">DL238_08840</name>
</gene>
<feature type="transmembrane region" description="Helical" evidence="1">
    <location>
        <begin position="298"/>
        <end position="316"/>
    </location>
</feature>
<dbReference type="InterPro" id="IPR050706">
    <property type="entry name" value="Cyclic-di-GMP_PDE-like"/>
</dbReference>